<dbReference type="OrthoDB" id="1014515at2"/>
<dbReference type="GO" id="GO:0016020">
    <property type="term" value="C:membrane"/>
    <property type="evidence" value="ECO:0007669"/>
    <property type="project" value="UniProtKB-SubCell"/>
</dbReference>
<dbReference type="KEGG" id="pah:Poras_0494"/>
<keyword evidence="8" id="KW-1185">Reference proteome</keyword>
<feature type="transmembrane region" description="Helical" evidence="5">
    <location>
        <begin position="186"/>
        <end position="203"/>
    </location>
</feature>
<dbReference type="Proteomes" id="UP000006545">
    <property type="component" value="Chromosome"/>
</dbReference>
<feature type="transmembrane region" description="Helical" evidence="5">
    <location>
        <begin position="65"/>
        <end position="83"/>
    </location>
</feature>
<dbReference type="STRING" id="879243.Poras_0494"/>
<evidence type="ECO:0000259" key="6">
    <source>
        <dbReference type="Pfam" id="PF04932"/>
    </source>
</evidence>
<feature type="transmembrane region" description="Helical" evidence="5">
    <location>
        <begin position="154"/>
        <end position="174"/>
    </location>
</feature>
<comment type="subcellular location">
    <subcellularLocation>
        <location evidence="1">Membrane</location>
        <topology evidence="1">Multi-pass membrane protein</topology>
    </subcellularLocation>
</comment>
<dbReference type="Pfam" id="PF04932">
    <property type="entry name" value="Wzy_C"/>
    <property type="match status" value="1"/>
</dbReference>
<dbReference type="EMBL" id="CP002689">
    <property type="protein sequence ID" value="AEE12448.1"/>
    <property type="molecule type" value="Genomic_DNA"/>
</dbReference>
<feature type="transmembrane region" description="Helical" evidence="5">
    <location>
        <begin position="103"/>
        <end position="133"/>
    </location>
</feature>
<feature type="transmembrane region" description="Helical" evidence="5">
    <location>
        <begin position="435"/>
        <end position="457"/>
    </location>
</feature>
<dbReference type="InterPro" id="IPR007016">
    <property type="entry name" value="O-antigen_ligase-rel_domated"/>
</dbReference>
<sequence>MPSHTAIAREPSLASRLARFVSRYFLLIVVAVALVVALVVALTGAYPHRTPETLLARDILTYRPLLLTVAVILSMGAVLLPWLVAKGATRATGAKLDYRHHFLPLLCFGLGYANLLLGVVDSYLGLQTLFLIGMIVDNRWEERASLCRPLRQRFLFPLALTAALYILYTVVVAVGWSTNEEIALNYWRREVWLLVIPLYFLIYSGPSERLTQSFWLAALRIAWVYLVVFLIFYYGVLISCGTSPLITLTLNKSYLVEAGFVADSSHMLMPFTFTHYTYLGVYLLIPVVMNICSRERSQRLHAHAVLLVSLLYACALQSRYLLLMAIAVEGYALIYRITARIQGAKHTGRLAAYVMLSGALLLTLIYTTSPYLMHGYLDGTVRNEALQVSYQAAQEVPILIGGGLDYAYTLLQTLPIGTPEEPHLFHFHNQYMQTLVQSGVIGLLLWLSLLGSMLWIVLRQHRSVLIVVVSLWIILCNVDLVSYLPEYLIGMLFLLGLALSTSVSPDKSVERVAICE</sequence>
<feature type="transmembrane region" description="Helical" evidence="5">
    <location>
        <begin position="223"/>
        <end position="247"/>
    </location>
</feature>
<evidence type="ECO:0000256" key="5">
    <source>
        <dbReference type="SAM" id="Phobius"/>
    </source>
</evidence>
<keyword evidence="2 5" id="KW-0812">Transmembrane</keyword>
<organism evidence="7 8">
    <name type="scientific">Porphyromonas asaccharolytica (strain ATCC 25260 / DSM 20707 / BCRC 10618 / CCUG 7834 / JCM 6326 / LMG 13178 / VPI 4198 / B440)</name>
    <name type="common">Bacteroides asaccharolyticus</name>
    <dbReference type="NCBI Taxonomy" id="879243"/>
    <lineage>
        <taxon>Bacteria</taxon>
        <taxon>Pseudomonadati</taxon>
        <taxon>Bacteroidota</taxon>
        <taxon>Bacteroidia</taxon>
        <taxon>Bacteroidales</taxon>
        <taxon>Porphyromonadaceae</taxon>
        <taxon>Porphyromonas</taxon>
    </lineage>
</organism>
<feature type="transmembrane region" description="Helical" evidence="5">
    <location>
        <begin position="487"/>
        <end position="504"/>
    </location>
</feature>
<name>F4KNH7_PORAD</name>
<feature type="transmembrane region" description="Helical" evidence="5">
    <location>
        <begin position="350"/>
        <end position="368"/>
    </location>
</feature>
<feature type="domain" description="O-antigen ligase-related" evidence="6">
    <location>
        <begin position="305"/>
        <end position="447"/>
    </location>
</feature>
<feature type="transmembrane region" description="Helical" evidence="5">
    <location>
        <begin position="464"/>
        <end position="481"/>
    </location>
</feature>
<evidence type="ECO:0000256" key="3">
    <source>
        <dbReference type="ARBA" id="ARBA00022989"/>
    </source>
</evidence>
<evidence type="ECO:0000313" key="8">
    <source>
        <dbReference type="Proteomes" id="UP000006545"/>
    </source>
</evidence>
<keyword evidence="3 5" id="KW-1133">Transmembrane helix</keyword>
<evidence type="ECO:0000256" key="1">
    <source>
        <dbReference type="ARBA" id="ARBA00004141"/>
    </source>
</evidence>
<feature type="transmembrane region" description="Helical" evidence="5">
    <location>
        <begin position="321"/>
        <end position="338"/>
    </location>
</feature>
<feature type="transmembrane region" description="Helical" evidence="5">
    <location>
        <begin position="267"/>
        <end position="288"/>
    </location>
</feature>
<feature type="transmembrane region" description="Helical" evidence="5">
    <location>
        <begin position="300"/>
        <end position="315"/>
    </location>
</feature>
<dbReference type="AlphaFoldDB" id="F4KNH7"/>
<proteinExistence type="predicted"/>
<gene>
    <name evidence="7" type="ordered locus">Poras_0494</name>
</gene>
<evidence type="ECO:0000256" key="4">
    <source>
        <dbReference type="ARBA" id="ARBA00023136"/>
    </source>
</evidence>
<keyword evidence="4 5" id="KW-0472">Membrane</keyword>
<evidence type="ECO:0000313" key="7">
    <source>
        <dbReference type="EMBL" id="AEE12448.1"/>
    </source>
</evidence>
<dbReference type="HOGENOM" id="CLU_527698_0_0_10"/>
<evidence type="ECO:0000256" key="2">
    <source>
        <dbReference type="ARBA" id="ARBA00022692"/>
    </source>
</evidence>
<dbReference type="RefSeq" id="WP_013760051.1">
    <property type="nucleotide sequence ID" value="NC_015501.1"/>
</dbReference>
<accession>F4KNH7</accession>
<feature type="transmembrane region" description="Helical" evidence="5">
    <location>
        <begin position="24"/>
        <end position="45"/>
    </location>
</feature>
<reference evidence="8" key="1">
    <citation type="submission" date="2011-04" db="EMBL/GenBank/DDBJ databases">
        <title>The complete genome of Porphyromonas asaccharolytica DSM 20707.</title>
        <authorList>
            <person name="Lucas S."/>
            <person name="Han J."/>
            <person name="Lapidus A."/>
            <person name="Bruce D."/>
            <person name="Goodwin L."/>
            <person name="Pitluck S."/>
            <person name="Peters L."/>
            <person name="Kyrpides N."/>
            <person name="Mavromatis K."/>
            <person name="Ivanova N."/>
            <person name="Ovchinnikova G."/>
            <person name="Pagani I."/>
            <person name="Lu M."/>
            <person name="Detter J.C."/>
            <person name="Tapia R."/>
            <person name="Han C."/>
            <person name="Land M."/>
            <person name="Hauser L."/>
            <person name="Markowitz V."/>
            <person name="Cheng J.-F."/>
            <person name="Hugenholtz P."/>
            <person name="Woyke T."/>
            <person name="Wu D."/>
            <person name="Gronow S."/>
            <person name="Wellnitz S."/>
            <person name="Brambilla E."/>
            <person name="Klenk H.-P."/>
            <person name="Eisen J.A."/>
        </authorList>
    </citation>
    <scope>NUCLEOTIDE SEQUENCE [LARGE SCALE GENOMIC DNA]</scope>
    <source>
        <strain evidence="8">ATCC 25260 / DSM 20707 / VPI 4198</strain>
    </source>
</reference>
<protein>
    <recommendedName>
        <fullName evidence="6">O-antigen ligase-related domain-containing protein</fullName>
    </recommendedName>
</protein>